<accession>A0A6C0ATN5</accession>
<dbReference type="AlphaFoldDB" id="A0A6C0ATN5"/>
<proteinExistence type="predicted"/>
<evidence type="ECO:0000313" key="1">
    <source>
        <dbReference type="EMBL" id="QHS83142.1"/>
    </source>
</evidence>
<protein>
    <submittedName>
        <fullName evidence="1">Uncharacterized protein</fullName>
    </submittedName>
</protein>
<reference evidence="1" key="1">
    <citation type="journal article" date="2020" name="Nature">
        <title>Giant virus diversity and host interactions through global metagenomics.</title>
        <authorList>
            <person name="Schulz F."/>
            <person name="Roux S."/>
            <person name="Paez-Espino D."/>
            <person name="Jungbluth S."/>
            <person name="Walsh D.A."/>
            <person name="Denef V.J."/>
            <person name="McMahon K.D."/>
            <person name="Konstantinidis K.T."/>
            <person name="Eloe-Fadrosh E.A."/>
            <person name="Kyrpides N.C."/>
            <person name="Woyke T."/>
        </authorList>
    </citation>
    <scope>NUCLEOTIDE SEQUENCE</scope>
    <source>
        <strain evidence="1">GVMAG-S-ERX555943-30</strain>
    </source>
</reference>
<name>A0A6C0ATN5_9ZZZZ</name>
<organism evidence="1">
    <name type="scientific">viral metagenome</name>
    <dbReference type="NCBI Taxonomy" id="1070528"/>
    <lineage>
        <taxon>unclassified sequences</taxon>
        <taxon>metagenomes</taxon>
        <taxon>organismal metagenomes</taxon>
    </lineage>
</organism>
<sequence>MNEIFTQAHQPIISWKGQTLSQITSSITKNNPTMGDNKRLFFLPPPLKIYRRELVTNDVSCNSNISASISLMETPGSSIVNSSASSCGGLVNTLDNNLTSNRSDIPGNFTATQCVVGTPESNARARVRSSGMVRRKYDTGNNKVNYYTNNKQYLNSRSRSFEQNQYNYIQFGDSTATPGSALSVSNLYKPNTSGNSVCKKHYFASDTSFQYQWFEDLQEDAVDTIFTVDISAGYYDLGDINNVLFSTMANNYHYYTKPDNQTKDHLLEFKLDNLTNTTKIQTTAIAESYVNANFYVKAVELGENDTIIDPSWDTPLDASGIESPRIILFKNSDFTNALGFSFTDTSLSFPTDANAATDAASGETVNVRTFTSNATTSFNSRYPTLTYKPNNYQFAQQGAVSSSSLVTRKKYNTITTAASSYTSSYGLHVANALAYGVPSNGYTEKEKYGYNVPSVPTVDSTGNYKQCRKVTIRGG</sequence>
<dbReference type="EMBL" id="MN738749">
    <property type="protein sequence ID" value="QHS83142.1"/>
    <property type="molecule type" value="Genomic_DNA"/>
</dbReference>